<dbReference type="AlphaFoldDB" id="A0A7X2TB76"/>
<dbReference type="Proteomes" id="UP000429958">
    <property type="component" value="Unassembled WGS sequence"/>
</dbReference>
<evidence type="ECO:0000313" key="1">
    <source>
        <dbReference type="EMBL" id="MSS35512.1"/>
    </source>
</evidence>
<name>A0A7X2TB76_9CLOT</name>
<comment type="caution">
    <text evidence="1">The sequence shown here is derived from an EMBL/GenBank/DDBJ whole genome shotgun (WGS) entry which is preliminary data.</text>
</comment>
<dbReference type="Pfam" id="PF07366">
    <property type="entry name" value="SnoaL"/>
    <property type="match status" value="1"/>
</dbReference>
<dbReference type="PANTHER" id="PTHR38436">
    <property type="entry name" value="POLYKETIDE CYCLASE SNOAL-LIKE DOMAIN"/>
    <property type="match status" value="1"/>
</dbReference>
<accession>A0A7X2TB76</accession>
<dbReference type="EMBL" id="VUMD01000002">
    <property type="protein sequence ID" value="MSS35512.1"/>
    <property type="molecule type" value="Genomic_DNA"/>
</dbReference>
<dbReference type="InterPro" id="IPR009959">
    <property type="entry name" value="Cyclase_SnoaL-like"/>
</dbReference>
<proteinExistence type="predicted"/>
<keyword evidence="2" id="KW-1185">Reference proteome</keyword>
<dbReference type="SUPFAM" id="SSF54427">
    <property type="entry name" value="NTF2-like"/>
    <property type="match status" value="1"/>
</dbReference>
<protein>
    <submittedName>
        <fullName evidence="1">Ester cyclase</fullName>
    </submittedName>
</protein>
<organism evidence="1 2">
    <name type="scientific">Clostridium porci</name>
    <dbReference type="NCBI Taxonomy" id="2605778"/>
    <lineage>
        <taxon>Bacteria</taxon>
        <taxon>Bacillati</taxon>
        <taxon>Bacillota</taxon>
        <taxon>Clostridia</taxon>
        <taxon>Eubacteriales</taxon>
        <taxon>Clostridiaceae</taxon>
        <taxon>Clostridium</taxon>
    </lineage>
</organism>
<dbReference type="InterPro" id="IPR032710">
    <property type="entry name" value="NTF2-like_dom_sf"/>
</dbReference>
<dbReference type="GO" id="GO:0030638">
    <property type="term" value="P:polyketide metabolic process"/>
    <property type="evidence" value="ECO:0007669"/>
    <property type="project" value="InterPro"/>
</dbReference>
<reference evidence="1 2" key="1">
    <citation type="submission" date="2019-08" db="EMBL/GenBank/DDBJ databases">
        <title>In-depth cultivation of the pig gut microbiome towards novel bacterial diversity and tailored functional studies.</title>
        <authorList>
            <person name="Wylensek D."/>
            <person name="Hitch T.C.A."/>
            <person name="Clavel T."/>
        </authorList>
    </citation>
    <scope>NUCLEOTIDE SEQUENCE [LARGE SCALE GENOMIC DNA]</scope>
    <source>
        <strain evidence="1 2">WCA-389-WT-23D1</strain>
    </source>
</reference>
<evidence type="ECO:0000313" key="2">
    <source>
        <dbReference type="Proteomes" id="UP000429958"/>
    </source>
</evidence>
<dbReference type="RefSeq" id="WP_154470921.1">
    <property type="nucleotide sequence ID" value="NZ_DBEWUL010000024.1"/>
</dbReference>
<dbReference type="Gene3D" id="3.10.450.50">
    <property type="match status" value="1"/>
</dbReference>
<dbReference type="PANTHER" id="PTHR38436:SF1">
    <property type="entry name" value="ESTER CYCLASE"/>
    <property type="match status" value="1"/>
</dbReference>
<sequence>MNNKEIIKYFYEVVVSENLLDELPQYISKDCVQRVGENEIFIGIDGMRQHLVAVKKTYPDYTMDIIRQFEDGETIISEFIMRGTHKGEFIGITPTNKVLEMTGVDIDKVVNGKIVEHGGAVNTFDAFGENGLIKPV</sequence>
<gene>
    <name evidence="1" type="ORF">FYJ39_02670</name>
</gene>